<feature type="transmembrane region" description="Helical" evidence="1">
    <location>
        <begin position="253"/>
        <end position="273"/>
    </location>
</feature>
<feature type="transmembrane region" description="Helical" evidence="1">
    <location>
        <begin position="60"/>
        <end position="79"/>
    </location>
</feature>
<keyword evidence="1" id="KW-0472">Membrane</keyword>
<keyword evidence="1" id="KW-1133">Transmembrane helix</keyword>
<accession>A0ABZ1U8U3</accession>
<gene>
    <name evidence="2" type="ORF">OHA16_34245</name>
</gene>
<feature type="transmembrane region" description="Helical" evidence="1">
    <location>
        <begin position="21"/>
        <end position="40"/>
    </location>
</feature>
<dbReference type="Proteomes" id="UP001432222">
    <property type="component" value="Chromosome"/>
</dbReference>
<evidence type="ECO:0000256" key="1">
    <source>
        <dbReference type="SAM" id="Phobius"/>
    </source>
</evidence>
<keyword evidence="1" id="KW-0812">Transmembrane</keyword>
<dbReference type="RefSeq" id="WP_328958151.1">
    <property type="nucleotide sequence ID" value="NZ_CP108110.1"/>
</dbReference>
<organism evidence="2 3">
    <name type="scientific">Kitasatospora purpeofusca</name>
    <dbReference type="NCBI Taxonomy" id="67352"/>
    <lineage>
        <taxon>Bacteria</taxon>
        <taxon>Bacillati</taxon>
        <taxon>Actinomycetota</taxon>
        <taxon>Actinomycetes</taxon>
        <taxon>Kitasatosporales</taxon>
        <taxon>Streptomycetaceae</taxon>
        <taxon>Kitasatospora</taxon>
    </lineage>
</organism>
<name>A0ABZ1U8U3_9ACTN</name>
<proteinExistence type="predicted"/>
<evidence type="ECO:0000313" key="2">
    <source>
        <dbReference type="EMBL" id="WUQ87592.1"/>
    </source>
</evidence>
<feature type="transmembrane region" description="Helical" evidence="1">
    <location>
        <begin position="227"/>
        <end position="246"/>
    </location>
</feature>
<evidence type="ECO:0008006" key="4">
    <source>
        <dbReference type="Google" id="ProtNLM"/>
    </source>
</evidence>
<dbReference type="EMBL" id="CP108110">
    <property type="protein sequence ID" value="WUQ87592.1"/>
    <property type="molecule type" value="Genomic_DNA"/>
</dbReference>
<keyword evidence="3" id="KW-1185">Reference proteome</keyword>
<reference evidence="2" key="1">
    <citation type="submission" date="2022-10" db="EMBL/GenBank/DDBJ databases">
        <title>The complete genomes of actinobacterial strains from the NBC collection.</title>
        <authorList>
            <person name="Joergensen T.S."/>
            <person name="Alvarez Arevalo M."/>
            <person name="Sterndorff E.B."/>
            <person name="Faurdal D."/>
            <person name="Vuksanovic O."/>
            <person name="Mourched A.-S."/>
            <person name="Charusanti P."/>
            <person name="Shaw S."/>
            <person name="Blin K."/>
            <person name="Weber T."/>
        </authorList>
    </citation>
    <scope>NUCLEOTIDE SEQUENCE</scope>
    <source>
        <strain evidence="2">NBC_00222</strain>
    </source>
</reference>
<feature type="transmembrane region" description="Helical" evidence="1">
    <location>
        <begin position="166"/>
        <end position="187"/>
    </location>
</feature>
<feature type="transmembrane region" description="Helical" evidence="1">
    <location>
        <begin position="111"/>
        <end position="131"/>
    </location>
</feature>
<evidence type="ECO:0000313" key="3">
    <source>
        <dbReference type="Proteomes" id="UP001432222"/>
    </source>
</evidence>
<protein>
    <recommendedName>
        <fullName evidence="4">ABC-type multidrug transport system permease subunit</fullName>
    </recommendedName>
</protein>
<sequence length="467" mass="48350">MSLPFAPSALRLLRTELRRSVAPWAGAVVLAAALAFLSLASGPWATGTTSWTAQWTSMALWTRHMLVFLWPLALGLGALQGLRDHRSRTAELLACTPRPARQRALAQAGPIVLALVTGYGLLLLVGGVRVLTGGTRFIPAGWLPISLVGALALAAGAVLGMGVARVLPSVLTPPALAVGAFLLTSLLRPTTDAAIPASAVSNRLSLLSPVSAPVRDTLLTIAAPVHLGQVLWLLGVAATGLALLAAATPRARLLALAPLLAGGALALAVLPAAPKDTYVVDRAAAAPVCEGPVCVTALRQSRLDELAGPGREALRLLRAALGDRAPGTVRETVESHAIGEAPERSADAVLVDFDDPVFAAATGERLTRALVAQGIAPNCRPRSDVESGTLDDAAAQSVAAAWVFGDLRPLDGTMHRASDQSELAGPVWERFRALSEAEQRRRIAALHEAAVGCAHDVLATLTGVPTR</sequence>
<feature type="transmembrane region" description="Helical" evidence="1">
    <location>
        <begin position="137"/>
        <end position="159"/>
    </location>
</feature>